<dbReference type="PANTHER" id="PTHR35377">
    <property type="entry name" value="ANTITOXIN VAPB49-RELATED-RELATED"/>
    <property type="match status" value="1"/>
</dbReference>
<proteinExistence type="inferred from homology"/>
<dbReference type="eggNOG" id="COG4118">
    <property type="taxonomic scope" value="Bacteria"/>
</dbReference>
<evidence type="ECO:0000256" key="1">
    <source>
        <dbReference type="ARBA" id="ARBA00009981"/>
    </source>
</evidence>
<dbReference type="Pfam" id="PF02604">
    <property type="entry name" value="PhdYeFM_antitox"/>
    <property type="match status" value="1"/>
</dbReference>
<dbReference type="PANTHER" id="PTHR35377:SF8">
    <property type="entry name" value="ANTITOXIN VAPB22"/>
    <property type="match status" value="1"/>
</dbReference>
<gene>
    <name evidence="3" type="ORF">SCD_n01670</name>
</gene>
<comment type="function">
    <text evidence="2">Antitoxin component of a type II toxin-antitoxin (TA) system.</text>
</comment>
<accession>S6AH82</accession>
<dbReference type="EMBL" id="AP013066">
    <property type="protein sequence ID" value="BAN35491.1"/>
    <property type="molecule type" value="Genomic_DNA"/>
</dbReference>
<dbReference type="Gene3D" id="3.40.1620.10">
    <property type="entry name" value="YefM-like domain"/>
    <property type="match status" value="1"/>
</dbReference>
<dbReference type="SUPFAM" id="SSF143120">
    <property type="entry name" value="YefM-like"/>
    <property type="match status" value="1"/>
</dbReference>
<evidence type="ECO:0000256" key="2">
    <source>
        <dbReference type="RuleBase" id="RU362080"/>
    </source>
</evidence>
<comment type="similarity">
    <text evidence="1 2">Belongs to the phD/YefM antitoxin family.</text>
</comment>
<dbReference type="InterPro" id="IPR051416">
    <property type="entry name" value="phD-YefM_TA_antitoxins"/>
</dbReference>
<dbReference type="RefSeq" id="WP_009205552.1">
    <property type="nucleotide sequence ID" value="NC_022357.1"/>
</dbReference>
<evidence type="ECO:0000313" key="4">
    <source>
        <dbReference type="Proteomes" id="UP000015559"/>
    </source>
</evidence>
<dbReference type="STRING" id="1163617.SCD_n01670"/>
<sequence length="79" mass="8785">MNTVSVAEAKAHLSELLNQVEAGEEIVITRRGQPVARIKGFDKALKPIDFEEMDRLRASLPASTVSSAELIRQMRDEGY</sequence>
<dbReference type="AlphaFoldDB" id="S6AH82"/>
<dbReference type="KEGG" id="sdr:SCD_n01670"/>
<organism evidence="3 4">
    <name type="scientific">Sulfuricella denitrificans (strain DSM 22764 / NBRC 105220 / skB26)</name>
    <dbReference type="NCBI Taxonomy" id="1163617"/>
    <lineage>
        <taxon>Bacteria</taxon>
        <taxon>Pseudomonadati</taxon>
        <taxon>Pseudomonadota</taxon>
        <taxon>Betaproteobacteria</taxon>
        <taxon>Nitrosomonadales</taxon>
        <taxon>Sulfuricellaceae</taxon>
        <taxon>Sulfuricella</taxon>
    </lineage>
</organism>
<protein>
    <recommendedName>
        <fullName evidence="2">Antitoxin</fullName>
    </recommendedName>
</protein>
<dbReference type="NCBIfam" id="TIGR01552">
    <property type="entry name" value="phd_fam"/>
    <property type="match status" value="1"/>
</dbReference>
<keyword evidence="4" id="KW-1185">Reference proteome</keyword>
<dbReference type="InterPro" id="IPR006442">
    <property type="entry name" value="Antitoxin_Phd/YefM"/>
</dbReference>
<name>S6AH82_SULDS</name>
<evidence type="ECO:0000313" key="3">
    <source>
        <dbReference type="EMBL" id="BAN35491.1"/>
    </source>
</evidence>
<dbReference type="Proteomes" id="UP000015559">
    <property type="component" value="Chromosome"/>
</dbReference>
<dbReference type="HOGENOM" id="CLU_163140_7_1_4"/>
<dbReference type="OrthoDB" id="9800503at2"/>
<reference evidence="3 4" key="1">
    <citation type="journal article" date="2012" name="Appl. Environ. Microbiol.">
        <title>Draft genome sequence of a psychrotolerant sulfur-oxidizing bacterium, Sulfuricella denitrificans skB26, and proteomic insights into cold adaptation.</title>
        <authorList>
            <person name="Watanabe T."/>
            <person name="Kojima H."/>
            <person name="Fukui M."/>
        </authorList>
    </citation>
    <scope>NUCLEOTIDE SEQUENCE [LARGE SCALE GENOMIC DNA]</scope>
    <source>
        <strain evidence="4">skB26</strain>
    </source>
</reference>
<dbReference type="InterPro" id="IPR036165">
    <property type="entry name" value="YefM-like_sf"/>
</dbReference>